<dbReference type="KEGG" id="spla:CP981_26395"/>
<name>A0AAE6TRV5_STRPT</name>
<evidence type="ECO:0000313" key="3">
    <source>
        <dbReference type="Proteomes" id="UP000194225"/>
    </source>
</evidence>
<dbReference type="AlphaFoldDB" id="A0AAE6TRV5"/>
<reference evidence="1 3" key="1">
    <citation type="submission" date="2016-09" db="EMBL/GenBank/DDBJ databases">
        <title>Streptomyces platensis DSM40041, a candidate organism with high potential of specific P450 cytochromes.</title>
        <authorList>
            <person name="Grumaz C."/>
            <person name="Vainshtein Y."/>
            <person name="Kirstahler P."/>
            <person name="Sohn K."/>
        </authorList>
    </citation>
    <scope>NUCLEOTIDE SEQUENCE [LARGE SCALE GENOMIC DNA]</scope>
    <source>
        <strain evidence="1 3">DSM 40041</strain>
    </source>
</reference>
<dbReference type="Proteomes" id="UP000325458">
    <property type="component" value="Chromosome"/>
</dbReference>
<keyword evidence="3" id="KW-1185">Reference proteome</keyword>
<proteinExistence type="predicted"/>
<organism evidence="2 4">
    <name type="scientific">Streptomyces platensis</name>
    <dbReference type="NCBI Taxonomy" id="58346"/>
    <lineage>
        <taxon>Bacteria</taxon>
        <taxon>Bacillati</taxon>
        <taxon>Actinomycetota</taxon>
        <taxon>Actinomycetes</taxon>
        <taxon>Kitasatosporales</taxon>
        <taxon>Streptomycetaceae</taxon>
        <taxon>Streptomyces</taxon>
    </lineage>
</organism>
<dbReference type="Proteomes" id="UP000194225">
    <property type="component" value="Unassembled WGS sequence"/>
</dbReference>
<accession>A0AAE6TRV5</accession>
<dbReference type="EMBL" id="MIGA01000003">
    <property type="protein sequence ID" value="OSY47635.1"/>
    <property type="molecule type" value="Genomic_DNA"/>
</dbReference>
<evidence type="ECO:0000313" key="4">
    <source>
        <dbReference type="Proteomes" id="UP000325458"/>
    </source>
</evidence>
<sequence length="89" mass="10019">MLKCLDPAKGVDFGALNESFDDSDQGEKVLADKFEAFCDTWEVAYLVLGDRASDMSDKLKSQADTYEQNEAHTDEYMKYIDQHKNGTGL</sequence>
<evidence type="ECO:0000313" key="2">
    <source>
        <dbReference type="EMBL" id="QEV54693.1"/>
    </source>
</evidence>
<evidence type="ECO:0000313" key="1">
    <source>
        <dbReference type="EMBL" id="OSY47635.1"/>
    </source>
</evidence>
<reference evidence="2 4" key="2">
    <citation type="submission" date="2017-09" db="EMBL/GenBank/DDBJ databases">
        <authorList>
            <person name="Lee N."/>
            <person name="Cho B.-K."/>
        </authorList>
    </citation>
    <scope>NUCLEOTIDE SEQUENCE [LARGE SCALE GENOMIC DNA]</scope>
    <source>
        <strain evidence="2 4">ATCC 23948</strain>
    </source>
</reference>
<dbReference type="EMBL" id="CP023691">
    <property type="protein sequence ID" value="QEV54693.1"/>
    <property type="molecule type" value="Genomic_DNA"/>
</dbReference>
<gene>
    <name evidence="1" type="ORF">BG653_00890</name>
    <name evidence="2" type="ORF">CP981_26395</name>
</gene>
<protein>
    <submittedName>
        <fullName evidence="2">Uncharacterized protein</fullName>
    </submittedName>
</protein>